<dbReference type="RefSeq" id="WP_145639424.1">
    <property type="nucleotide sequence ID" value="NZ_VIWP01000005.1"/>
</dbReference>
<keyword evidence="6" id="KW-0413">Isomerase</keyword>
<dbReference type="CDD" id="cd17932">
    <property type="entry name" value="DEXQc_UvrD"/>
    <property type="match status" value="1"/>
</dbReference>
<evidence type="ECO:0000256" key="10">
    <source>
        <dbReference type="PROSITE-ProRule" id="PRU00560"/>
    </source>
</evidence>
<feature type="binding site" evidence="10">
    <location>
        <begin position="42"/>
        <end position="49"/>
    </location>
    <ligand>
        <name>ATP</name>
        <dbReference type="ChEBI" id="CHEBI:30616"/>
    </ligand>
</feature>
<dbReference type="Pfam" id="PF13361">
    <property type="entry name" value="UvrD_C"/>
    <property type="match status" value="2"/>
</dbReference>
<dbReference type="EC" id="5.6.2.4" evidence="8"/>
<dbReference type="OrthoDB" id="9806690at2"/>
<evidence type="ECO:0000256" key="5">
    <source>
        <dbReference type="ARBA" id="ARBA00022840"/>
    </source>
</evidence>
<dbReference type="GO" id="GO:0000725">
    <property type="term" value="P:recombinational repair"/>
    <property type="evidence" value="ECO:0007669"/>
    <property type="project" value="TreeGrafter"/>
</dbReference>
<evidence type="ECO:0000256" key="3">
    <source>
        <dbReference type="ARBA" id="ARBA00022801"/>
    </source>
</evidence>
<sequence length="695" mass="77820">MQLASQEKPSYLDKLNDAQRRAVEHGSEVANGGPAGPLLVIAGAGSGKTNTLAHRVAHLIVSGADPRRILMMTFSRRAASEMGRRVERICKQVMGANAGIMTDALAWAGTFHGIGARILRLYAHQIGLDPDFTIHDREDSADLMNLIRHELGFSKMESRFPTKGTCLAIYSRTVNSETPLDEVLKTWFPWCQAWGKELRDLFGAYVEAKQAQNVLDYDDLLLYWAQMMGEPSIADDVGARFDHVMVDEYQDTNRLQSSILMGMKPGGKGLTVVGDDAQSIYSFRAATIRNILDFPNTFDPPANIVTLDRNYRSTSTILAAANGVIELARERFTKNLWTDRKSEERPRLVTVKDENEQANYIVEKILENRETGMTLKQQAVLFRASHHSGPLEVELTRRNIPFVKFGGLKFLDSAHVKDMLAALRFAQNPRDRVAGFRLMQLLPGIGPQTAGKILDAIAADPEPLSALQEIPAPPRSGADWPAFVEMLGAIRRGEGWPAEMGIAREWYQPHLERIHEDADTRKADLLQLEQIASGYASRERFLTELTLDPPNATSDQAGVPLLDEDYLILSTIHSAKGQEWRSVFLLNCIDGCIPSDLGVGSTAEIEEERRLLYVAMTRAKDHLHLITPQRFFVHGQNSQGDRHVYASRTRFIPATLLQFFESAAWPVVAPMSEAERQHRQQVRIDVTAKMRGMWR</sequence>
<evidence type="ECO:0000256" key="6">
    <source>
        <dbReference type="ARBA" id="ARBA00023235"/>
    </source>
</evidence>
<evidence type="ECO:0000259" key="12">
    <source>
        <dbReference type="PROSITE" id="PS51217"/>
    </source>
</evidence>
<reference evidence="13 14" key="1">
    <citation type="submission" date="2019-06" db="EMBL/GenBank/DDBJ databases">
        <title>Sorghum-associated microbial communities from plants grown in Nebraska, USA.</title>
        <authorList>
            <person name="Schachtman D."/>
        </authorList>
    </citation>
    <scope>NUCLEOTIDE SEQUENCE [LARGE SCALE GENOMIC DNA]</scope>
    <source>
        <strain evidence="13 14">1225</strain>
    </source>
</reference>
<dbReference type="AlphaFoldDB" id="A0A561QNP5"/>
<dbReference type="GO" id="GO:0016887">
    <property type="term" value="F:ATP hydrolysis activity"/>
    <property type="evidence" value="ECO:0007669"/>
    <property type="project" value="RHEA"/>
</dbReference>
<dbReference type="Gene3D" id="3.40.50.300">
    <property type="entry name" value="P-loop containing nucleotide triphosphate hydrolases"/>
    <property type="match status" value="2"/>
</dbReference>
<keyword evidence="3 10" id="KW-0378">Hydrolase</keyword>
<comment type="catalytic activity">
    <reaction evidence="9">
        <text>ATP + H2O = ADP + phosphate + H(+)</text>
        <dbReference type="Rhea" id="RHEA:13065"/>
        <dbReference type="ChEBI" id="CHEBI:15377"/>
        <dbReference type="ChEBI" id="CHEBI:15378"/>
        <dbReference type="ChEBI" id="CHEBI:30616"/>
        <dbReference type="ChEBI" id="CHEBI:43474"/>
        <dbReference type="ChEBI" id="CHEBI:456216"/>
        <dbReference type="EC" id="5.6.2.4"/>
    </reaction>
</comment>
<keyword evidence="2 10" id="KW-0547">Nucleotide-binding</keyword>
<evidence type="ECO:0000256" key="1">
    <source>
        <dbReference type="ARBA" id="ARBA00009922"/>
    </source>
</evidence>
<evidence type="ECO:0000256" key="4">
    <source>
        <dbReference type="ARBA" id="ARBA00022806"/>
    </source>
</evidence>
<dbReference type="GO" id="GO:0043138">
    <property type="term" value="F:3'-5' DNA helicase activity"/>
    <property type="evidence" value="ECO:0007669"/>
    <property type="project" value="UniProtKB-EC"/>
</dbReference>
<dbReference type="Pfam" id="PF00580">
    <property type="entry name" value="UvrD-helicase"/>
    <property type="match status" value="1"/>
</dbReference>
<evidence type="ECO:0000313" key="14">
    <source>
        <dbReference type="Proteomes" id="UP000320653"/>
    </source>
</evidence>
<dbReference type="Proteomes" id="UP000320653">
    <property type="component" value="Unassembled WGS sequence"/>
</dbReference>
<keyword evidence="14" id="KW-1185">Reference proteome</keyword>
<evidence type="ECO:0000313" key="13">
    <source>
        <dbReference type="EMBL" id="TWF51949.1"/>
    </source>
</evidence>
<accession>A0A561QNP5</accession>
<dbReference type="InterPro" id="IPR013986">
    <property type="entry name" value="DExx_box_DNA_helicase_dom_sf"/>
</dbReference>
<evidence type="ECO:0000256" key="7">
    <source>
        <dbReference type="ARBA" id="ARBA00034617"/>
    </source>
</evidence>
<evidence type="ECO:0000256" key="2">
    <source>
        <dbReference type="ARBA" id="ARBA00022741"/>
    </source>
</evidence>
<evidence type="ECO:0000256" key="8">
    <source>
        <dbReference type="ARBA" id="ARBA00034808"/>
    </source>
</evidence>
<feature type="domain" description="UvrD-like helicase ATP-binding" evidence="11">
    <location>
        <begin position="21"/>
        <end position="314"/>
    </location>
</feature>
<dbReference type="CDD" id="cd18807">
    <property type="entry name" value="SF1_C_UvrD"/>
    <property type="match status" value="1"/>
</dbReference>
<dbReference type="Gene3D" id="1.10.10.160">
    <property type="match status" value="1"/>
</dbReference>
<name>A0A561QNP5_9HYPH</name>
<dbReference type="InterPro" id="IPR014017">
    <property type="entry name" value="DNA_helicase_UvrD-like_C"/>
</dbReference>
<evidence type="ECO:0000256" key="9">
    <source>
        <dbReference type="ARBA" id="ARBA00048988"/>
    </source>
</evidence>
<proteinExistence type="inferred from homology"/>
<dbReference type="PANTHER" id="PTHR11070:SF3">
    <property type="entry name" value="DNA 3'-5' HELICASE"/>
    <property type="match status" value="1"/>
</dbReference>
<gene>
    <name evidence="13" type="ORF">FHW37_10547</name>
</gene>
<comment type="catalytic activity">
    <reaction evidence="7">
        <text>Couples ATP hydrolysis with the unwinding of duplex DNA by translocating in the 3'-5' direction.</text>
        <dbReference type="EC" id="5.6.2.4"/>
    </reaction>
</comment>
<protein>
    <recommendedName>
        <fullName evidence="8">DNA 3'-5' helicase</fullName>
        <ecNumber evidence="8">5.6.2.4</ecNumber>
    </recommendedName>
</protein>
<feature type="domain" description="UvrD-like helicase C-terminal" evidence="12">
    <location>
        <begin position="315"/>
        <end position="577"/>
    </location>
</feature>
<keyword evidence="4 10" id="KW-0347">Helicase</keyword>
<dbReference type="InterPro" id="IPR000212">
    <property type="entry name" value="DNA_helicase_UvrD/REP"/>
</dbReference>
<dbReference type="PANTHER" id="PTHR11070">
    <property type="entry name" value="UVRD / RECB / PCRA DNA HELICASE FAMILY MEMBER"/>
    <property type="match status" value="1"/>
</dbReference>
<keyword evidence="5 10" id="KW-0067">ATP-binding</keyword>
<evidence type="ECO:0000259" key="11">
    <source>
        <dbReference type="PROSITE" id="PS51198"/>
    </source>
</evidence>
<dbReference type="SUPFAM" id="SSF52540">
    <property type="entry name" value="P-loop containing nucleoside triphosphate hydrolases"/>
    <property type="match status" value="1"/>
</dbReference>
<organism evidence="13 14">
    <name type="scientific">Neorhizobium alkalisoli</name>
    <dbReference type="NCBI Taxonomy" id="528178"/>
    <lineage>
        <taxon>Bacteria</taxon>
        <taxon>Pseudomonadati</taxon>
        <taxon>Pseudomonadota</taxon>
        <taxon>Alphaproteobacteria</taxon>
        <taxon>Hyphomicrobiales</taxon>
        <taxon>Rhizobiaceae</taxon>
        <taxon>Rhizobium/Agrobacterium group</taxon>
        <taxon>Neorhizobium</taxon>
    </lineage>
</organism>
<dbReference type="InterPro" id="IPR014016">
    <property type="entry name" value="UvrD-like_ATP-bd"/>
</dbReference>
<dbReference type="Gene3D" id="1.10.486.10">
    <property type="entry name" value="PCRA, domain 4"/>
    <property type="match status" value="1"/>
</dbReference>
<dbReference type="PROSITE" id="PS51198">
    <property type="entry name" value="UVRD_HELICASE_ATP_BIND"/>
    <property type="match status" value="1"/>
</dbReference>
<comment type="caution">
    <text evidence="13">The sequence shown here is derived from an EMBL/GenBank/DDBJ whole genome shotgun (WGS) entry which is preliminary data.</text>
</comment>
<comment type="similarity">
    <text evidence="1">Belongs to the helicase family. UvrD subfamily.</text>
</comment>
<dbReference type="GO" id="GO:0005829">
    <property type="term" value="C:cytosol"/>
    <property type="evidence" value="ECO:0007669"/>
    <property type="project" value="TreeGrafter"/>
</dbReference>
<dbReference type="PROSITE" id="PS51217">
    <property type="entry name" value="UVRD_HELICASE_CTER"/>
    <property type="match status" value="1"/>
</dbReference>
<dbReference type="GO" id="GO:0005524">
    <property type="term" value="F:ATP binding"/>
    <property type="evidence" value="ECO:0007669"/>
    <property type="project" value="UniProtKB-UniRule"/>
</dbReference>
<dbReference type="GO" id="GO:0003677">
    <property type="term" value="F:DNA binding"/>
    <property type="evidence" value="ECO:0007669"/>
    <property type="project" value="InterPro"/>
</dbReference>
<dbReference type="EMBL" id="VIWP01000005">
    <property type="protein sequence ID" value="TWF51949.1"/>
    <property type="molecule type" value="Genomic_DNA"/>
</dbReference>
<dbReference type="InterPro" id="IPR027417">
    <property type="entry name" value="P-loop_NTPase"/>
</dbReference>